<gene>
    <name evidence="1" type="ORF">MBBAR_6c00100</name>
</gene>
<dbReference type="GeneID" id="66132536"/>
<dbReference type="OrthoDB" id="77531at2157"/>
<evidence type="ECO:0000313" key="2">
    <source>
        <dbReference type="Proteomes" id="UP000191661"/>
    </source>
</evidence>
<accession>A0A1V6N2F2</accession>
<keyword evidence="2" id="KW-1185">Reference proteome</keyword>
<reference evidence="1 2" key="1">
    <citation type="submission" date="2014-12" db="EMBL/GenBank/DDBJ databases">
        <title>Genome sequence of Methanobrevibacter arboriphilicus DH1, DSM1125.</title>
        <authorList>
            <person name="Poehlein A."/>
            <person name="Thauer R.K."/>
            <person name="Seedorf H."/>
            <person name="Daniel R."/>
        </authorList>
    </citation>
    <scope>NUCLEOTIDE SEQUENCE [LARGE SCALE GENOMIC DNA]</scope>
    <source>
        <strain evidence="1 2">DH1</strain>
    </source>
</reference>
<dbReference type="Proteomes" id="UP000191661">
    <property type="component" value="Unassembled WGS sequence"/>
</dbReference>
<name>A0A1V6N2F2_METAZ</name>
<protein>
    <submittedName>
        <fullName evidence="1">Uncharacterized protein</fullName>
    </submittedName>
</protein>
<comment type="caution">
    <text evidence="1">The sequence shown here is derived from an EMBL/GenBank/DDBJ whole genome shotgun (WGS) entry which is preliminary data.</text>
</comment>
<sequence length="54" mass="6454">MIVVEEKLGKNHERYVEKNEKTVAKHLEFRQKNSLKKINIRASKNMQALKKENM</sequence>
<dbReference type="RefSeq" id="WP_155930726.1">
    <property type="nucleotide sequence ID" value="NZ_JXMW01000006.1"/>
</dbReference>
<organism evidence="1 2">
    <name type="scientific">Methanobrevibacter arboriphilus JCM 13429 = DSM 1125</name>
    <dbReference type="NCBI Taxonomy" id="1300164"/>
    <lineage>
        <taxon>Archaea</taxon>
        <taxon>Methanobacteriati</taxon>
        <taxon>Methanobacteriota</taxon>
        <taxon>Methanomada group</taxon>
        <taxon>Methanobacteria</taxon>
        <taxon>Methanobacteriales</taxon>
        <taxon>Methanobacteriaceae</taxon>
        <taxon>Methanobrevibacter</taxon>
    </lineage>
</organism>
<evidence type="ECO:0000313" key="1">
    <source>
        <dbReference type="EMBL" id="OQD58900.1"/>
    </source>
</evidence>
<dbReference type="AlphaFoldDB" id="A0A1V6N2F2"/>
<dbReference type="EMBL" id="JXMW01000006">
    <property type="protein sequence ID" value="OQD58900.1"/>
    <property type="molecule type" value="Genomic_DNA"/>
</dbReference>
<proteinExistence type="predicted"/>